<feature type="domain" description="Helicase ATP-binding" evidence="10">
    <location>
        <begin position="218"/>
        <end position="389"/>
    </location>
</feature>
<evidence type="ECO:0000256" key="5">
    <source>
        <dbReference type="ARBA" id="ARBA00022806"/>
    </source>
</evidence>
<keyword evidence="5" id="KW-0347">Helicase</keyword>
<evidence type="ECO:0000256" key="9">
    <source>
        <dbReference type="SAM" id="MobiDB-lite"/>
    </source>
</evidence>
<keyword evidence="4" id="KW-0378">Hydrolase</keyword>
<keyword evidence="7" id="KW-0175">Coiled coil</keyword>
<dbReference type="EMBL" id="JACMRX010000002">
    <property type="protein sequence ID" value="KAF7995816.1"/>
    <property type="molecule type" value="Genomic_DNA"/>
</dbReference>
<dbReference type="PROSITE" id="PS51192">
    <property type="entry name" value="HELICASE_ATP_BIND_1"/>
    <property type="match status" value="1"/>
</dbReference>
<proteinExistence type="inferred from homology"/>
<dbReference type="PROSITE" id="PS51194">
    <property type="entry name" value="HELICASE_CTER"/>
    <property type="match status" value="1"/>
</dbReference>
<evidence type="ECO:0000259" key="11">
    <source>
        <dbReference type="PROSITE" id="PS51194"/>
    </source>
</evidence>
<comment type="subcellular location">
    <subcellularLocation>
        <location evidence="1">Nucleus</location>
    </subcellularLocation>
</comment>
<feature type="compositionally biased region" description="Basic and acidic residues" evidence="9">
    <location>
        <begin position="58"/>
        <end position="87"/>
    </location>
</feature>
<keyword evidence="3" id="KW-0547">Nucleotide-binding</keyword>
<keyword evidence="8" id="KW-0539">Nucleus</keyword>
<name>A0A834XZN3_APHGI</name>
<evidence type="ECO:0000256" key="1">
    <source>
        <dbReference type="ARBA" id="ARBA00004123"/>
    </source>
</evidence>
<dbReference type="SMART" id="SM00490">
    <property type="entry name" value="HELICc"/>
    <property type="match status" value="1"/>
</dbReference>
<sequence>MNLTSEVTLHKIVSNNENSSPNKTDILPIIISGSSRTITLADFQNDLKPEQPELSTADEEKKDEVKSKKDMLKAKREADKLSEEQYKSEQREQAYKRLMHLLTKSKFYSSFLCDKINGNDTSKPSEKRKTKDSLKKQQPALKKQAKNNKFDDILSPQARERLKNKINLNEKQIEAELIILSSDDSDDDDEKVSTNYKKPKYLEAELRDYQVIGLKWLTALHENGMSGILADEMGLGKTIQTISLICYLTEKHIPGPYLIICPLSTLPNWQNEFKKFAPKIPVVTLHGNHMNREQQKRQINKQYIIDNYFKTYPVVLTTYETSFFEKSHIIKNKWRYIIIDEGQRLKNKNSSLFKMLRQCKSIHRLLLTGTPLQNDLSELWSLLNFLMPDVFNDLDIFESWFDIKDLLHDKGKEKFLKQEKDKNIITHLREILKPFMLRRLKSDVCPDIPLKKEVVIYAPMTDIQRELYTAMLNRDIHSASKFNKPAVNDGLMENNQTSTRTSVMNKYCLNYNDVCDGLNKKSAVNLSSTSHGKLGVNKNSNRRSTRSSPALVDEDTRSELEKIWGEHVKITNKNRDYLLNINSHRAVMYKMIVNHPYIINHPKNNAGEPLIDENLIKSSGKFLVLDAMLKKLYEQGHKVLIFSTWIQILDYIEDYLEMRPWKWTRLDGKFKTEDRQHNIDLFNNDPSVFLFLITTRAGGVGLNLMGADTVIIFDSDWNPQADIQAMARCHRIGQKNPVMIYKLCTKGSYDELIVNRGVAKRKLEKLVISKELNLAGSTDNDSLMVMKELLKETEHEIFNSKKGIFNNEELEKLLDRSDLINQIKKNSEKLNE</sequence>
<feature type="region of interest" description="Disordered" evidence="9">
    <location>
        <begin position="528"/>
        <end position="552"/>
    </location>
</feature>
<dbReference type="SUPFAM" id="SSF52540">
    <property type="entry name" value="P-loop containing nucleoside triphosphate hydrolases"/>
    <property type="match status" value="2"/>
</dbReference>
<evidence type="ECO:0000259" key="10">
    <source>
        <dbReference type="PROSITE" id="PS51192"/>
    </source>
</evidence>
<dbReference type="Gene3D" id="3.40.50.300">
    <property type="entry name" value="P-loop containing nucleotide triphosphate hydrolases"/>
    <property type="match status" value="1"/>
</dbReference>
<gene>
    <name evidence="12" type="ORF">HCN44_006923</name>
</gene>
<feature type="region of interest" description="Disordered" evidence="9">
    <location>
        <begin position="118"/>
        <end position="156"/>
    </location>
</feature>
<dbReference type="GO" id="GO:0005524">
    <property type="term" value="F:ATP binding"/>
    <property type="evidence" value="ECO:0007669"/>
    <property type="project" value="UniProtKB-KW"/>
</dbReference>
<evidence type="ECO:0000256" key="6">
    <source>
        <dbReference type="ARBA" id="ARBA00022840"/>
    </source>
</evidence>
<evidence type="ECO:0000256" key="8">
    <source>
        <dbReference type="ARBA" id="ARBA00023242"/>
    </source>
</evidence>
<feature type="compositionally biased region" description="Basic and acidic residues" evidence="9">
    <location>
        <begin position="123"/>
        <end position="135"/>
    </location>
</feature>
<dbReference type="GO" id="GO:0005634">
    <property type="term" value="C:nucleus"/>
    <property type="evidence" value="ECO:0007669"/>
    <property type="project" value="UniProtKB-SubCell"/>
</dbReference>
<keyword evidence="6" id="KW-0067">ATP-binding</keyword>
<feature type="region of interest" description="Disordered" evidence="9">
    <location>
        <begin position="47"/>
        <end position="87"/>
    </location>
</feature>
<dbReference type="Pfam" id="PF00176">
    <property type="entry name" value="SNF2-rel_dom"/>
    <property type="match status" value="1"/>
</dbReference>
<dbReference type="InterPro" id="IPR049730">
    <property type="entry name" value="SNF2/RAD54-like_C"/>
</dbReference>
<dbReference type="OrthoDB" id="448448at2759"/>
<dbReference type="InterPro" id="IPR014001">
    <property type="entry name" value="Helicase_ATP-bd"/>
</dbReference>
<comment type="similarity">
    <text evidence="2">Belongs to the SNF2/RAD54 helicase family.</text>
</comment>
<dbReference type="InterPro" id="IPR000330">
    <property type="entry name" value="SNF2_N"/>
</dbReference>
<organism evidence="12 13">
    <name type="scientific">Aphidius gifuensis</name>
    <name type="common">Parasitoid wasp</name>
    <dbReference type="NCBI Taxonomy" id="684658"/>
    <lineage>
        <taxon>Eukaryota</taxon>
        <taxon>Metazoa</taxon>
        <taxon>Ecdysozoa</taxon>
        <taxon>Arthropoda</taxon>
        <taxon>Hexapoda</taxon>
        <taxon>Insecta</taxon>
        <taxon>Pterygota</taxon>
        <taxon>Neoptera</taxon>
        <taxon>Endopterygota</taxon>
        <taxon>Hymenoptera</taxon>
        <taxon>Apocrita</taxon>
        <taxon>Ichneumonoidea</taxon>
        <taxon>Braconidae</taxon>
        <taxon>Aphidiinae</taxon>
        <taxon>Aphidius</taxon>
    </lineage>
</organism>
<dbReference type="CDD" id="cd18793">
    <property type="entry name" value="SF2_C_SNF"/>
    <property type="match status" value="1"/>
</dbReference>
<dbReference type="FunFam" id="3.40.50.10810:FF:000015">
    <property type="entry name" value="lymphoid-specific helicase isoform X1"/>
    <property type="match status" value="1"/>
</dbReference>
<protein>
    <submittedName>
        <fullName evidence="12">Uncharacterized protein</fullName>
    </submittedName>
</protein>
<evidence type="ECO:0000256" key="7">
    <source>
        <dbReference type="ARBA" id="ARBA00023054"/>
    </source>
</evidence>
<feature type="domain" description="Helicase C-terminal" evidence="11">
    <location>
        <begin position="624"/>
        <end position="790"/>
    </location>
</feature>
<dbReference type="PANTHER" id="PTHR10799">
    <property type="entry name" value="SNF2/RAD54 HELICASE FAMILY"/>
    <property type="match status" value="1"/>
</dbReference>
<dbReference type="Pfam" id="PF00271">
    <property type="entry name" value="Helicase_C"/>
    <property type="match status" value="1"/>
</dbReference>
<dbReference type="SMART" id="SM00487">
    <property type="entry name" value="DEXDc"/>
    <property type="match status" value="1"/>
</dbReference>
<evidence type="ECO:0000256" key="4">
    <source>
        <dbReference type="ARBA" id="ARBA00022801"/>
    </source>
</evidence>
<accession>A0A834XZN3</accession>
<evidence type="ECO:0000313" key="13">
    <source>
        <dbReference type="Proteomes" id="UP000639338"/>
    </source>
</evidence>
<dbReference type="InterPro" id="IPR001650">
    <property type="entry name" value="Helicase_C-like"/>
</dbReference>
<evidence type="ECO:0000313" key="12">
    <source>
        <dbReference type="EMBL" id="KAF7995816.1"/>
    </source>
</evidence>
<dbReference type="InterPro" id="IPR027417">
    <property type="entry name" value="P-loop_NTPase"/>
</dbReference>
<evidence type="ECO:0000256" key="2">
    <source>
        <dbReference type="ARBA" id="ARBA00007025"/>
    </source>
</evidence>
<dbReference type="AlphaFoldDB" id="A0A834XZN3"/>
<comment type="caution">
    <text evidence="12">The sequence shown here is derived from an EMBL/GenBank/DDBJ whole genome shotgun (WGS) entry which is preliminary data.</text>
</comment>
<dbReference type="GO" id="GO:0004386">
    <property type="term" value="F:helicase activity"/>
    <property type="evidence" value="ECO:0007669"/>
    <property type="project" value="UniProtKB-KW"/>
</dbReference>
<dbReference type="InterPro" id="IPR038718">
    <property type="entry name" value="SNF2-like_sf"/>
</dbReference>
<dbReference type="GO" id="GO:0016787">
    <property type="term" value="F:hydrolase activity"/>
    <property type="evidence" value="ECO:0007669"/>
    <property type="project" value="UniProtKB-KW"/>
</dbReference>
<keyword evidence="13" id="KW-1185">Reference proteome</keyword>
<reference evidence="12 13" key="1">
    <citation type="submission" date="2020-08" db="EMBL/GenBank/DDBJ databases">
        <title>Aphidius gifuensis genome sequencing and assembly.</title>
        <authorList>
            <person name="Du Z."/>
        </authorList>
    </citation>
    <scope>NUCLEOTIDE SEQUENCE [LARGE SCALE GENOMIC DNA]</scope>
    <source>
        <strain evidence="12">YNYX2018</strain>
        <tissue evidence="12">Adults</tissue>
    </source>
</reference>
<dbReference type="Gene3D" id="3.40.50.10810">
    <property type="entry name" value="Tandem AAA-ATPase domain"/>
    <property type="match status" value="1"/>
</dbReference>
<evidence type="ECO:0000256" key="3">
    <source>
        <dbReference type="ARBA" id="ARBA00022741"/>
    </source>
</evidence>
<dbReference type="Proteomes" id="UP000639338">
    <property type="component" value="Unassembled WGS sequence"/>
</dbReference>